<dbReference type="Proteomes" id="UP000002669">
    <property type="component" value="Unassembled WGS sequence"/>
</dbReference>
<name>E4V5W6_ARTGP</name>
<gene>
    <name evidence="2" type="ORF">MGYG_08506</name>
</gene>
<dbReference type="HOGENOM" id="CLU_109660_0_0_1"/>
<dbReference type="eggNOG" id="ENOG502TEXI">
    <property type="taxonomic scope" value="Eukaryota"/>
</dbReference>
<evidence type="ECO:0000313" key="2">
    <source>
        <dbReference type="EMBL" id="EFR05491.1"/>
    </source>
</evidence>
<dbReference type="EMBL" id="DS989830">
    <property type="protein sequence ID" value="EFR05491.1"/>
    <property type="molecule type" value="Genomic_DNA"/>
</dbReference>
<dbReference type="InParanoid" id="E4V5W6"/>
<dbReference type="GeneID" id="10024829"/>
<evidence type="ECO:0000313" key="3">
    <source>
        <dbReference type="Proteomes" id="UP000002669"/>
    </source>
</evidence>
<proteinExistence type="predicted"/>
<evidence type="ECO:0000256" key="1">
    <source>
        <dbReference type="SAM" id="Coils"/>
    </source>
</evidence>
<organism evidence="3">
    <name type="scientific">Arthroderma gypseum (strain ATCC MYA-4604 / CBS 118893)</name>
    <name type="common">Microsporum gypseum</name>
    <dbReference type="NCBI Taxonomy" id="535722"/>
    <lineage>
        <taxon>Eukaryota</taxon>
        <taxon>Fungi</taxon>
        <taxon>Dikarya</taxon>
        <taxon>Ascomycota</taxon>
        <taxon>Pezizomycotina</taxon>
        <taxon>Eurotiomycetes</taxon>
        <taxon>Eurotiomycetidae</taxon>
        <taxon>Onygenales</taxon>
        <taxon>Arthrodermataceae</taxon>
        <taxon>Nannizzia</taxon>
    </lineage>
</organism>
<keyword evidence="3" id="KW-1185">Reference proteome</keyword>
<dbReference type="OMA" id="ETKQYYG"/>
<dbReference type="AlphaFoldDB" id="E4V5W6"/>
<dbReference type="RefSeq" id="XP_003169598.1">
    <property type="nucleotide sequence ID" value="XM_003169550.1"/>
</dbReference>
<protein>
    <submittedName>
        <fullName evidence="2">Uncharacterized protein</fullName>
    </submittedName>
</protein>
<accession>E4V5W6</accession>
<feature type="coiled-coil region" evidence="1">
    <location>
        <begin position="21"/>
        <end position="48"/>
    </location>
</feature>
<dbReference type="OrthoDB" id="4174280at2759"/>
<sequence length="195" mass="22026">MAPAADIVVDETKRLVGNMEGLDLLETLESMQRRLDALEQSAKLSEEKHIRAMMTLRRPIYKSPNSISRYRRNALVYGGSVLVDLDIVQFITDDASEFGVWSSGFEDIYGMPYSYGKLISHGSKMVALADARADLELLEAFEAYRQTYLPKCDAIIRLWKAAIDDGQDPEGIFRSPAAMDLYNRIMHSFNSVLSY</sequence>
<dbReference type="VEuPathDB" id="FungiDB:MGYG_08506"/>
<keyword evidence="1" id="KW-0175">Coiled coil</keyword>
<reference evidence="3" key="1">
    <citation type="journal article" date="2012" name="MBio">
        <title>Comparative genome analysis of Trichophyton rubrum and related dermatophytes reveals candidate genes involved in infection.</title>
        <authorList>
            <person name="Martinez D.A."/>
            <person name="Oliver B.G."/>
            <person name="Graeser Y."/>
            <person name="Goldberg J.M."/>
            <person name="Li W."/>
            <person name="Martinez-Rossi N.M."/>
            <person name="Monod M."/>
            <person name="Shelest E."/>
            <person name="Barton R.C."/>
            <person name="Birch E."/>
            <person name="Brakhage A.A."/>
            <person name="Chen Z."/>
            <person name="Gurr S.J."/>
            <person name="Heiman D."/>
            <person name="Heitman J."/>
            <person name="Kosti I."/>
            <person name="Rossi A."/>
            <person name="Saif S."/>
            <person name="Samalova M."/>
            <person name="Saunders C.W."/>
            <person name="Shea T."/>
            <person name="Summerbell R.C."/>
            <person name="Xu J."/>
            <person name="Young S."/>
            <person name="Zeng Q."/>
            <person name="Birren B.W."/>
            <person name="Cuomo C.A."/>
            <person name="White T.C."/>
        </authorList>
    </citation>
    <scope>NUCLEOTIDE SEQUENCE [LARGE SCALE GENOMIC DNA]</scope>
    <source>
        <strain evidence="3">ATCC MYA-4604 / CBS 118893</strain>
    </source>
</reference>